<accession>A0A5E7G3Q8</accession>
<evidence type="ECO:0000313" key="2">
    <source>
        <dbReference type="EMBL" id="VVO45482.1"/>
    </source>
</evidence>
<organism evidence="2 3">
    <name type="scientific">Pseudomonas fluorescens</name>
    <dbReference type="NCBI Taxonomy" id="294"/>
    <lineage>
        <taxon>Bacteria</taxon>
        <taxon>Pseudomonadati</taxon>
        <taxon>Pseudomonadota</taxon>
        <taxon>Gammaproteobacteria</taxon>
        <taxon>Pseudomonadales</taxon>
        <taxon>Pseudomonadaceae</taxon>
        <taxon>Pseudomonas</taxon>
    </lineage>
</organism>
<name>A0A5E7G3Q8_PSEFL</name>
<dbReference type="AlphaFoldDB" id="A0A5E7G3Q8"/>
<evidence type="ECO:0000256" key="1">
    <source>
        <dbReference type="SAM" id="MobiDB-lite"/>
    </source>
</evidence>
<protein>
    <submittedName>
        <fullName evidence="2">Uncharacterized protein</fullName>
    </submittedName>
</protein>
<feature type="compositionally biased region" description="Basic and acidic residues" evidence="1">
    <location>
        <begin position="45"/>
        <end position="54"/>
    </location>
</feature>
<gene>
    <name evidence="2" type="ORF">PS723_06667</name>
</gene>
<dbReference type="EMBL" id="CABVHY010000140">
    <property type="protein sequence ID" value="VVO45482.1"/>
    <property type="molecule type" value="Genomic_DNA"/>
</dbReference>
<feature type="compositionally biased region" description="Basic and acidic residues" evidence="1">
    <location>
        <begin position="7"/>
        <end position="25"/>
    </location>
</feature>
<feature type="region of interest" description="Disordered" evidence="1">
    <location>
        <begin position="1"/>
        <end position="189"/>
    </location>
</feature>
<feature type="compositionally biased region" description="Low complexity" evidence="1">
    <location>
        <begin position="26"/>
        <end position="40"/>
    </location>
</feature>
<feature type="compositionally biased region" description="Basic and acidic residues" evidence="1">
    <location>
        <begin position="165"/>
        <end position="174"/>
    </location>
</feature>
<feature type="compositionally biased region" description="Basic and acidic residues" evidence="1">
    <location>
        <begin position="129"/>
        <end position="145"/>
    </location>
</feature>
<reference evidence="2 3" key="1">
    <citation type="submission" date="2019-09" db="EMBL/GenBank/DDBJ databases">
        <authorList>
            <person name="Chandra G."/>
            <person name="Truman W A."/>
        </authorList>
    </citation>
    <scope>NUCLEOTIDE SEQUENCE [LARGE SCALE GENOMIC DNA]</scope>
    <source>
        <strain evidence="2">PS723</strain>
    </source>
</reference>
<evidence type="ECO:0000313" key="3">
    <source>
        <dbReference type="Proteomes" id="UP000379480"/>
    </source>
</evidence>
<dbReference type="Proteomes" id="UP000379480">
    <property type="component" value="Unassembled WGS sequence"/>
</dbReference>
<feature type="compositionally biased region" description="Basic and acidic residues" evidence="1">
    <location>
        <begin position="71"/>
        <end position="91"/>
    </location>
</feature>
<proteinExistence type="predicted"/>
<sequence>MQFAETFHGDGDQHHGRAEQHKTHAVEAGALAAAQVGNEAPHGITTEHADRQVDQEDPVPGQVLHHPAAHGRAEQRTEQAGDGDETHDSHQFRARVGPQHHQPAHRQHQRAAQTLYDPSADQHAQGARQRAEQRAEAEQQNRAEEYLFGAEAVGDPARGGNQQGHGEHVGDDYALHAQRVFRQIPGHGG</sequence>